<feature type="domain" description="Multidrug resistance protein MdtA-like barrel-sandwich hybrid" evidence="1">
    <location>
        <begin position="63"/>
        <end position="210"/>
    </location>
</feature>
<comment type="caution">
    <text evidence="2">The sequence shown here is derived from an EMBL/GenBank/DDBJ whole genome shotgun (WGS) entry which is preliminary data.</text>
</comment>
<dbReference type="Proteomes" id="UP001597344">
    <property type="component" value="Unassembled WGS sequence"/>
</dbReference>
<dbReference type="InterPro" id="IPR058625">
    <property type="entry name" value="MdtA-like_BSH"/>
</dbReference>
<dbReference type="Gene3D" id="2.40.50.100">
    <property type="match status" value="1"/>
</dbReference>
<dbReference type="EMBL" id="JBHUHY010000003">
    <property type="protein sequence ID" value="MFD2185991.1"/>
    <property type="molecule type" value="Genomic_DNA"/>
</dbReference>
<dbReference type="RefSeq" id="WP_378318977.1">
    <property type="nucleotide sequence ID" value="NZ_JBHUHY010000003.1"/>
</dbReference>
<dbReference type="Gene3D" id="2.40.420.20">
    <property type="match status" value="1"/>
</dbReference>
<dbReference type="SUPFAM" id="SSF111369">
    <property type="entry name" value="HlyD-like secretion proteins"/>
    <property type="match status" value="1"/>
</dbReference>
<reference evidence="3" key="1">
    <citation type="journal article" date="2019" name="Int. J. Syst. Evol. Microbiol.">
        <title>The Global Catalogue of Microorganisms (GCM) 10K type strain sequencing project: providing services to taxonomists for standard genome sequencing and annotation.</title>
        <authorList>
            <consortium name="The Broad Institute Genomics Platform"/>
            <consortium name="The Broad Institute Genome Sequencing Center for Infectious Disease"/>
            <person name="Wu L."/>
            <person name="Ma J."/>
        </authorList>
    </citation>
    <scope>NUCLEOTIDE SEQUENCE [LARGE SCALE GENOMIC DNA]</scope>
    <source>
        <strain evidence="3">DT92</strain>
    </source>
</reference>
<protein>
    <submittedName>
        <fullName evidence="2">Efflux RND transporter periplasmic adaptor subunit</fullName>
    </submittedName>
</protein>
<dbReference type="Gene3D" id="1.10.287.470">
    <property type="entry name" value="Helix hairpin bin"/>
    <property type="match status" value="1"/>
</dbReference>
<gene>
    <name evidence="2" type="ORF">ACFSJT_04245</name>
</gene>
<organism evidence="2 3">
    <name type="scientific">Aquimarina celericrescens</name>
    <dbReference type="NCBI Taxonomy" id="1964542"/>
    <lineage>
        <taxon>Bacteria</taxon>
        <taxon>Pseudomonadati</taxon>
        <taxon>Bacteroidota</taxon>
        <taxon>Flavobacteriia</taxon>
        <taxon>Flavobacteriales</taxon>
        <taxon>Flavobacteriaceae</taxon>
        <taxon>Aquimarina</taxon>
    </lineage>
</organism>
<evidence type="ECO:0000259" key="1">
    <source>
        <dbReference type="Pfam" id="PF25917"/>
    </source>
</evidence>
<evidence type="ECO:0000313" key="2">
    <source>
        <dbReference type="EMBL" id="MFD2185991.1"/>
    </source>
</evidence>
<dbReference type="PANTHER" id="PTHR30469:SF15">
    <property type="entry name" value="HLYD FAMILY OF SECRETION PROTEINS"/>
    <property type="match status" value="1"/>
</dbReference>
<name>A0ABW5AVY7_9FLAO</name>
<accession>A0ABW5AVY7</accession>
<evidence type="ECO:0000313" key="3">
    <source>
        <dbReference type="Proteomes" id="UP001597344"/>
    </source>
</evidence>
<dbReference type="Gene3D" id="2.40.30.170">
    <property type="match status" value="1"/>
</dbReference>
<keyword evidence="3" id="KW-1185">Reference proteome</keyword>
<sequence length="364" mass="41317">MRNNSNYFVWLVFISLILMSCGEKQPKKQEKKKDYKEFQTVKAEPAEIQNTLNLTGRIVPIQKVDIIAEVQGRAQNMRKTFKEGTSFRKGELLLSLDDNKFRYNLNAQKSQFVSALVNAMADVQLDYPNEFPKWNTFLQEIDVEKSLPTLPEATNQQLKNFLNDKNIYNLYYTIKSQEETLRDYRIYAPFSGSVTMAMIDAGDLVRPGAKLGEFIRTDVYEVKAAVTANDIKEFEVGQEVELYVRNIDRKVMAKIKRLGTSVDAATQAVNVFLEVPGEGLKEGMYVESNFVKGAFNNAIEVDKHLISRENRIYVIKDSTVVAKQIEVLQTKESKSIITGLEKGDQMITEKTNNPIAGIKAVPKA</sequence>
<dbReference type="PROSITE" id="PS51257">
    <property type="entry name" value="PROKAR_LIPOPROTEIN"/>
    <property type="match status" value="1"/>
</dbReference>
<proteinExistence type="predicted"/>
<dbReference type="PANTHER" id="PTHR30469">
    <property type="entry name" value="MULTIDRUG RESISTANCE PROTEIN MDTA"/>
    <property type="match status" value="1"/>
</dbReference>
<dbReference type="Pfam" id="PF25917">
    <property type="entry name" value="BSH_RND"/>
    <property type="match status" value="1"/>
</dbReference>